<comment type="caution">
    <text evidence="2">The sequence shown here is derived from an EMBL/GenBank/DDBJ whole genome shotgun (WGS) entry which is preliminary data.</text>
</comment>
<dbReference type="EMBL" id="JAIWYP010000015">
    <property type="protein sequence ID" value="KAH3702068.1"/>
    <property type="molecule type" value="Genomic_DNA"/>
</dbReference>
<dbReference type="AlphaFoldDB" id="A0A9D3YN75"/>
<keyword evidence="3" id="KW-1185">Reference proteome</keyword>
<accession>A0A9D3YN75</accession>
<protein>
    <submittedName>
        <fullName evidence="2">Uncharacterized protein</fullName>
    </submittedName>
</protein>
<evidence type="ECO:0000313" key="3">
    <source>
        <dbReference type="Proteomes" id="UP000828390"/>
    </source>
</evidence>
<evidence type="ECO:0000313" key="2">
    <source>
        <dbReference type="EMBL" id="KAH3702068.1"/>
    </source>
</evidence>
<evidence type="ECO:0000256" key="1">
    <source>
        <dbReference type="SAM" id="MobiDB-lite"/>
    </source>
</evidence>
<organism evidence="2 3">
    <name type="scientific">Dreissena polymorpha</name>
    <name type="common">Zebra mussel</name>
    <name type="synonym">Mytilus polymorpha</name>
    <dbReference type="NCBI Taxonomy" id="45954"/>
    <lineage>
        <taxon>Eukaryota</taxon>
        <taxon>Metazoa</taxon>
        <taxon>Spiralia</taxon>
        <taxon>Lophotrochozoa</taxon>
        <taxon>Mollusca</taxon>
        <taxon>Bivalvia</taxon>
        <taxon>Autobranchia</taxon>
        <taxon>Heteroconchia</taxon>
        <taxon>Euheterodonta</taxon>
        <taxon>Imparidentia</taxon>
        <taxon>Neoheterodontei</taxon>
        <taxon>Myida</taxon>
        <taxon>Dreissenoidea</taxon>
        <taxon>Dreissenidae</taxon>
        <taxon>Dreissena</taxon>
    </lineage>
</organism>
<dbReference type="Proteomes" id="UP000828390">
    <property type="component" value="Unassembled WGS sequence"/>
</dbReference>
<reference evidence="2" key="2">
    <citation type="submission" date="2020-11" db="EMBL/GenBank/DDBJ databases">
        <authorList>
            <person name="McCartney M.A."/>
            <person name="Auch B."/>
            <person name="Kono T."/>
            <person name="Mallez S."/>
            <person name="Becker A."/>
            <person name="Gohl D.M."/>
            <person name="Silverstein K.A.T."/>
            <person name="Koren S."/>
            <person name="Bechman K.B."/>
            <person name="Herman A."/>
            <person name="Abrahante J.E."/>
            <person name="Garbe J."/>
        </authorList>
    </citation>
    <scope>NUCLEOTIDE SEQUENCE</scope>
    <source>
        <strain evidence="2">Duluth1</strain>
        <tissue evidence="2">Whole animal</tissue>
    </source>
</reference>
<sequence length="60" mass="6978">MRGTLVSEHAHTEGQVLSGMQNRMRDGRKDLQRRRSCSQQRPLRGMQVPTRRGPMFVQDL</sequence>
<feature type="region of interest" description="Disordered" evidence="1">
    <location>
        <begin position="1"/>
        <end position="60"/>
    </location>
</feature>
<name>A0A9D3YN75_DREPO</name>
<reference evidence="2" key="1">
    <citation type="journal article" date="2019" name="bioRxiv">
        <title>The Genome of the Zebra Mussel, Dreissena polymorpha: A Resource for Invasive Species Research.</title>
        <authorList>
            <person name="McCartney M.A."/>
            <person name="Auch B."/>
            <person name="Kono T."/>
            <person name="Mallez S."/>
            <person name="Zhang Y."/>
            <person name="Obille A."/>
            <person name="Becker A."/>
            <person name="Abrahante J.E."/>
            <person name="Garbe J."/>
            <person name="Badalamenti J.P."/>
            <person name="Herman A."/>
            <person name="Mangelson H."/>
            <person name="Liachko I."/>
            <person name="Sullivan S."/>
            <person name="Sone E.D."/>
            <person name="Koren S."/>
            <person name="Silverstein K.A.T."/>
            <person name="Beckman K.B."/>
            <person name="Gohl D.M."/>
        </authorList>
    </citation>
    <scope>NUCLEOTIDE SEQUENCE</scope>
    <source>
        <strain evidence="2">Duluth1</strain>
        <tissue evidence="2">Whole animal</tissue>
    </source>
</reference>
<proteinExistence type="predicted"/>
<gene>
    <name evidence="2" type="ORF">DPMN_077069</name>
</gene>